<protein>
    <submittedName>
        <fullName evidence="15">Rad18/SMC6-like protein</fullName>
    </submittedName>
</protein>
<dbReference type="Pfam" id="PF13476">
    <property type="entry name" value="AAA_23"/>
    <property type="match status" value="1"/>
</dbReference>
<dbReference type="GO" id="GO:0016887">
    <property type="term" value="F:ATP hydrolysis activity"/>
    <property type="evidence" value="ECO:0007669"/>
    <property type="project" value="InterPro"/>
</dbReference>
<keyword evidence="6" id="KW-0227">DNA damage</keyword>
<evidence type="ECO:0000256" key="11">
    <source>
        <dbReference type="ARBA" id="ARBA00023242"/>
    </source>
</evidence>
<dbReference type="InterPro" id="IPR027417">
    <property type="entry name" value="P-loop_NTPase"/>
</dbReference>
<evidence type="ECO:0000256" key="13">
    <source>
        <dbReference type="SAM" id="MobiDB-lite"/>
    </source>
</evidence>
<feature type="coiled-coil region" evidence="12">
    <location>
        <begin position="183"/>
        <end position="231"/>
    </location>
</feature>
<evidence type="ECO:0000259" key="14">
    <source>
        <dbReference type="Pfam" id="PF13476"/>
    </source>
</evidence>
<feature type="compositionally biased region" description="Basic and acidic residues" evidence="13">
    <location>
        <begin position="773"/>
        <end position="786"/>
    </location>
</feature>
<dbReference type="PANTHER" id="PTHR19306">
    <property type="entry name" value="STRUCTURAL MAINTENANCE OF CHROMOSOMES 5,6 SMC5, SMC6"/>
    <property type="match status" value="1"/>
</dbReference>
<dbReference type="GO" id="GO:0030915">
    <property type="term" value="C:Smc5-Smc6 complex"/>
    <property type="evidence" value="ECO:0007669"/>
    <property type="project" value="TreeGrafter"/>
</dbReference>
<keyword evidence="11" id="KW-0539">Nucleus</keyword>
<evidence type="ECO:0000256" key="10">
    <source>
        <dbReference type="ARBA" id="ARBA00023204"/>
    </source>
</evidence>
<organism evidence="15">
    <name type="scientific">Trichomonas vaginalis</name>
    <dbReference type="NCBI Taxonomy" id="5722"/>
    <lineage>
        <taxon>Eukaryota</taxon>
        <taxon>Metamonada</taxon>
        <taxon>Parabasalia</taxon>
        <taxon>Trichomonadida</taxon>
        <taxon>Trichomonadidae</taxon>
        <taxon>Trichomonas</taxon>
    </lineage>
</organism>
<keyword evidence="8 12" id="KW-0175">Coiled coil</keyword>
<proteinExistence type="inferred from homology"/>
<keyword evidence="5" id="KW-0547">Nucleotide-binding</keyword>
<comment type="subcellular location">
    <subcellularLocation>
        <location evidence="2">Chromosome</location>
    </subcellularLocation>
    <subcellularLocation>
        <location evidence="1">Nucleus</location>
    </subcellularLocation>
</comment>
<reference evidence="15" key="2">
    <citation type="journal article" date="2008" name="PLoS ONE">
        <title>An expanded inventory of conserved meiotic genes provides evidence for sex in Trichomonas vaginalis.</title>
        <authorList>
            <person name="Malik S.B."/>
            <person name="Pightling A.W."/>
            <person name="Stefaniak L.M."/>
            <person name="Schurko A.M."/>
            <person name="Logsdon J.M.Jr."/>
        </authorList>
    </citation>
    <scope>NUCLEOTIDE SEQUENCE</scope>
    <source>
        <strain evidence="15">NIH-C1</strain>
    </source>
</reference>
<evidence type="ECO:0000256" key="3">
    <source>
        <dbReference type="ARBA" id="ARBA00006793"/>
    </source>
</evidence>
<dbReference type="GO" id="GO:0005634">
    <property type="term" value="C:nucleus"/>
    <property type="evidence" value="ECO:0007669"/>
    <property type="project" value="UniProtKB-SubCell"/>
</dbReference>
<feature type="region of interest" description="Disordered" evidence="13">
    <location>
        <begin position="773"/>
        <end position="833"/>
    </location>
</feature>
<sequence>MALQKVTRMTDKFEPGSIRSVRMVNFMKHSNLCIELKPHVNFITGRNGSGKSSILVALSVGLGCNSRVSGRGNKLEELIKDGQNKAIITITIQNGPDGYNYETYGNTITVIRSITRTTSHFEIEGFKKNQSTSIREELERIRSFFNIQIDNPCSIMHQDTAREFIASSSPTRKYELFMKGTLLSHLIEEIKNIKVNIEKVESQKLQRLEEKTELDREFEKQERKYQIVKEADGIHQRIHDLEDELVWSHYRVAYQAVQDVQTKIDDIKQKIQEKDVVIEEKRRKKEEAQKLYDENKKEYDENMAKIQEIRNKIQQLGTRLAPIKAELHQQKSQLTHRQNSVQMIEKDLQRKGSDLARMEAQRERELQDAQNRRKKFIEQRQTELQNIEVQLPSLDSEIDSLSAQISSLSNQEAQAGAACREYESRLNNVKGKLEVLKKASSSDDKSSNVDNSNRYDFKPFGPLSNYIHMKDNMSKWALAAQHIVGKALDVYVVHSRNDEQQFRRTNPTATIIQSSFTNPRYDIGNPRPPCDGAQRIIDVLSFKDEEIQGVVNRTRTKSHTGDIIYNVLIDIYSADRTWCIEDERMAKEAAYSGRVPSTITTSGVQFKIQSGFEVMLGAKNVQIRIGEDTSARIIQLQKEFDAISQKRNEANRAAADIKRQTTDLRNRRSNLDKQKSQLTVRINRIRAELANPPNDGSDIDDRISNLQDTIADLRTKIEEEKRDIPQLETRIESLNRDKKALQEEINDINDQLKTQSTDKSNTDNLYRAIKTAERDFDNEQREKDSLTSRLTQQENEFRKADAEAKSVYEKAMKHSPEREQQFKNNTRPPGQLSNLLKQEREKYEEAQKVNGLDFNQVRHQYEKMKREVQNAETYLNDLAEFIDHSEEALKMREKKLEEMRHSITRRTKISFMQYQSKRKYTGKIKFDHEQHIINIAVKQKADSEFTDVSNLSGGEKSFCLVSLLLSLWDVMECPFYCVDEFDVFMDQVNRQAATSLLVQGAQSMSTRQFIFLTPLSLDHLKNAGEDVAIFEVASTDPTQ</sequence>
<dbReference type="InterPro" id="IPR038729">
    <property type="entry name" value="Rad50/SbcC_AAA"/>
</dbReference>
<dbReference type="AlphaFoldDB" id="A9NIR2"/>
<dbReference type="EMBL" id="DQ321772">
    <property type="protein sequence ID" value="ABC61982.1"/>
    <property type="molecule type" value="Genomic_DNA"/>
</dbReference>
<evidence type="ECO:0000256" key="1">
    <source>
        <dbReference type="ARBA" id="ARBA00004123"/>
    </source>
</evidence>
<dbReference type="GO" id="GO:0005524">
    <property type="term" value="F:ATP binding"/>
    <property type="evidence" value="ECO:0007669"/>
    <property type="project" value="UniProtKB-KW"/>
</dbReference>
<dbReference type="Gene3D" id="3.40.50.300">
    <property type="entry name" value="P-loop containing nucleotide triphosphate hydrolases"/>
    <property type="match status" value="2"/>
</dbReference>
<feature type="coiled-coil region" evidence="12">
    <location>
        <begin position="264"/>
        <end position="439"/>
    </location>
</feature>
<keyword evidence="9" id="KW-0233">DNA recombination</keyword>
<evidence type="ECO:0000256" key="2">
    <source>
        <dbReference type="ARBA" id="ARBA00004286"/>
    </source>
</evidence>
<feature type="compositionally biased region" description="Polar residues" evidence="13">
    <location>
        <begin position="822"/>
        <end position="833"/>
    </location>
</feature>
<accession>A9NIR2</accession>
<evidence type="ECO:0000256" key="8">
    <source>
        <dbReference type="ARBA" id="ARBA00023054"/>
    </source>
</evidence>
<comment type="similarity">
    <text evidence="3">Belongs to the SMC family. SMC6 subfamily.</text>
</comment>
<dbReference type="GO" id="GO:0035861">
    <property type="term" value="C:site of double-strand break"/>
    <property type="evidence" value="ECO:0007669"/>
    <property type="project" value="TreeGrafter"/>
</dbReference>
<keyword evidence="10" id="KW-0234">DNA repair</keyword>
<dbReference type="SUPFAM" id="SSF52540">
    <property type="entry name" value="P-loop containing nucleoside triphosphate hydrolases"/>
    <property type="match status" value="2"/>
</dbReference>
<reference evidence="15" key="1">
    <citation type="submission" date="2005-12" db="EMBL/GenBank/DDBJ databases">
        <authorList>
            <person name="Malik S.-B."/>
            <person name="Stefaniak L.M."/>
            <person name="Logsdon J.M."/>
        </authorList>
    </citation>
    <scope>NUCLEOTIDE SEQUENCE</scope>
    <source>
        <strain evidence="15">NIH-C1</strain>
    </source>
</reference>
<evidence type="ECO:0000256" key="5">
    <source>
        <dbReference type="ARBA" id="ARBA00022741"/>
    </source>
</evidence>
<feature type="compositionally biased region" description="Basic and acidic residues" evidence="13">
    <location>
        <begin position="795"/>
        <end position="821"/>
    </location>
</feature>
<keyword evidence="4" id="KW-0158">Chromosome</keyword>
<name>A9NIR2_TRIVA</name>
<dbReference type="PANTHER" id="PTHR19306:SF6">
    <property type="entry name" value="STRUCTURAL MAINTENANCE OF CHROMOSOMES PROTEIN 6"/>
    <property type="match status" value="1"/>
</dbReference>
<dbReference type="GO" id="GO:0003684">
    <property type="term" value="F:damaged DNA binding"/>
    <property type="evidence" value="ECO:0007669"/>
    <property type="project" value="TreeGrafter"/>
</dbReference>
<keyword evidence="7" id="KW-0067">ATP-binding</keyword>
<evidence type="ECO:0000256" key="4">
    <source>
        <dbReference type="ARBA" id="ARBA00022454"/>
    </source>
</evidence>
<dbReference type="Gene3D" id="1.20.5.340">
    <property type="match status" value="1"/>
</dbReference>
<evidence type="ECO:0000256" key="6">
    <source>
        <dbReference type="ARBA" id="ARBA00022763"/>
    </source>
</evidence>
<evidence type="ECO:0000256" key="7">
    <source>
        <dbReference type="ARBA" id="ARBA00022840"/>
    </source>
</evidence>
<dbReference type="Gene3D" id="1.10.287.1490">
    <property type="match status" value="1"/>
</dbReference>
<feature type="domain" description="Rad50/SbcC-type AAA" evidence="14">
    <location>
        <begin position="21"/>
        <end position="224"/>
    </location>
</feature>
<dbReference type="GO" id="GO:0000724">
    <property type="term" value="P:double-strand break repair via homologous recombination"/>
    <property type="evidence" value="ECO:0007669"/>
    <property type="project" value="TreeGrafter"/>
</dbReference>
<dbReference type="GO" id="GO:0003697">
    <property type="term" value="F:single-stranded DNA binding"/>
    <property type="evidence" value="ECO:0007669"/>
    <property type="project" value="TreeGrafter"/>
</dbReference>
<dbReference type="VEuPathDB" id="TrichDB:TVAG_176480"/>
<evidence type="ECO:0000313" key="15">
    <source>
        <dbReference type="EMBL" id="ABC61982.1"/>
    </source>
</evidence>
<evidence type="ECO:0000256" key="12">
    <source>
        <dbReference type="SAM" id="Coils"/>
    </source>
</evidence>
<evidence type="ECO:0000256" key="9">
    <source>
        <dbReference type="ARBA" id="ARBA00023172"/>
    </source>
</evidence>
<dbReference type="VEuPathDB" id="TrichDB:TVAGG3_0177290"/>